<dbReference type="AlphaFoldDB" id="A0A5B7ED40"/>
<sequence>MQSQDKLEFQHGLYKASSINRASSKTRRFRDETRRRPQEFDRTVSWEAYKTQFELLASAHQWSRVEMAMQLRSSYSKVTAALERRYGYQHQTEVFRTRFQARVRGPGEALIRLVQDLEMLVCRAYPEASEEMITILLRDQFVDAIDNQQLRIYVQQARPKDLQNALVRGLELESFLRTTREQPNENQGF</sequence>
<dbReference type="PANTHER" id="PTHR45823">
    <property type="entry name" value="T-SNARE COILED-COIL HOMOLOGY DOMAIN-CONTAINING PROTEIN"/>
    <property type="match status" value="1"/>
</dbReference>
<dbReference type="OrthoDB" id="8300685at2759"/>
<reference evidence="1 2" key="1">
    <citation type="submission" date="2019-05" db="EMBL/GenBank/DDBJ databases">
        <title>Another draft genome of Portunus trituberculatus and its Hox gene families provides insights of decapod evolution.</title>
        <authorList>
            <person name="Jeong J.-H."/>
            <person name="Song I."/>
            <person name="Kim S."/>
            <person name="Choi T."/>
            <person name="Kim D."/>
            <person name="Ryu S."/>
            <person name="Kim W."/>
        </authorList>
    </citation>
    <scope>NUCLEOTIDE SEQUENCE [LARGE SCALE GENOMIC DNA]</scope>
    <source>
        <tissue evidence="1">Muscle</tissue>
    </source>
</reference>
<gene>
    <name evidence="1" type="ORF">E2C01_025515</name>
</gene>
<accession>A0A5B7ED40</accession>
<dbReference type="PANTHER" id="PTHR45823:SF1">
    <property type="entry name" value="T-SNARE COILED-COIL HOMOLOGY DOMAIN-CONTAINING PROTEIN"/>
    <property type="match status" value="1"/>
</dbReference>
<organism evidence="1 2">
    <name type="scientific">Portunus trituberculatus</name>
    <name type="common">Swimming crab</name>
    <name type="synonym">Neptunus trituberculatus</name>
    <dbReference type="NCBI Taxonomy" id="210409"/>
    <lineage>
        <taxon>Eukaryota</taxon>
        <taxon>Metazoa</taxon>
        <taxon>Ecdysozoa</taxon>
        <taxon>Arthropoda</taxon>
        <taxon>Crustacea</taxon>
        <taxon>Multicrustacea</taxon>
        <taxon>Malacostraca</taxon>
        <taxon>Eumalacostraca</taxon>
        <taxon>Eucarida</taxon>
        <taxon>Decapoda</taxon>
        <taxon>Pleocyemata</taxon>
        <taxon>Brachyura</taxon>
        <taxon>Eubrachyura</taxon>
        <taxon>Portunoidea</taxon>
        <taxon>Portunidae</taxon>
        <taxon>Portuninae</taxon>
        <taxon>Portunus</taxon>
    </lineage>
</organism>
<protein>
    <submittedName>
        <fullName evidence="1">Uncharacterized protein</fullName>
    </submittedName>
</protein>
<evidence type="ECO:0000313" key="1">
    <source>
        <dbReference type="EMBL" id="MPC32210.1"/>
    </source>
</evidence>
<keyword evidence="2" id="KW-1185">Reference proteome</keyword>
<dbReference type="EMBL" id="VSRR010002584">
    <property type="protein sequence ID" value="MPC32210.1"/>
    <property type="molecule type" value="Genomic_DNA"/>
</dbReference>
<proteinExistence type="predicted"/>
<comment type="caution">
    <text evidence="1">The sequence shown here is derived from an EMBL/GenBank/DDBJ whole genome shotgun (WGS) entry which is preliminary data.</text>
</comment>
<name>A0A5B7ED40_PORTR</name>
<evidence type="ECO:0000313" key="2">
    <source>
        <dbReference type="Proteomes" id="UP000324222"/>
    </source>
</evidence>
<dbReference type="Proteomes" id="UP000324222">
    <property type="component" value="Unassembled WGS sequence"/>
</dbReference>